<evidence type="ECO:0000313" key="5">
    <source>
        <dbReference type="Proteomes" id="UP000275408"/>
    </source>
</evidence>
<organism evidence="4 5">
    <name type="scientific">Pocillopora damicornis</name>
    <name type="common">Cauliflower coral</name>
    <name type="synonym">Millepora damicornis</name>
    <dbReference type="NCBI Taxonomy" id="46731"/>
    <lineage>
        <taxon>Eukaryota</taxon>
        <taxon>Metazoa</taxon>
        <taxon>Cnidaria</taxon>
        <taxon>Anthozoa</taxon>
        <taxon>Hexacorallia</taxon>
        <taxon>Scleractinia</taxon>
        <taxon>Astrocoeniina</taxon>
        <taxon>Pocilloporidae</taxon>
        <taxon>Pocillopora</taxon>
    </lineage>
</organism>
<evidence type="ECO:0000256" key="1">
    <source>
        <dbReference type="SAM" id="MobiDB-lite"/>
    </source>
</evidence>
<evidence type="ECO:0000256" key="3">
    <source>
        <dbReference type="SAM" id="SignalP"/>
    </source>
</evidence>
<sequence length="311" mass="31689">MAVISVVLFATLLFTHARSSSGQISSRRVSSQGSVVVSTNAKRSSSPVSLPVSPSLSLQPTGPDTSSLSVSSHKTSLVSPTRSVNVQTSVVTVQTSVVIGQTSIVTGQTSTVSGQTSSVTVQTSVVTGQTSTVSGQTNTVAVQTTAVTGQSSTVTGQTSKVSGQTSTVSGQTSTVSGQTSTVALQTSVVAGQTSIVSGQSSTVTDQVNIVSGQTNTIDVSPTRASPGVSASVPTVTPSSPPEAAQSHYWGWVVFGVAVALVLLSIVILILGVISKRVMNNRKRREISGVRELTELSTTHPVAEPNPVEIEP</sequence>
<feature type="transmembrane region" description="Helical" evidence="2">
    <location>
        <begin position="248"/>
        <end position="273"/>
    </location>
</feature>
<dbReference type="AlphaFoldDB" id="A0A3M6TZ17"/>
<feature type="compositionally biased region" description="Low complexity" evidence="1">
    <location>
        <begin position="65"/>
        <end position="76"/>
    </location>
</feature>
<accession>A0A3M6TZ17</accession>
<keyword evidence="5" id="KW-1185">Reference proteome</keyword>
<keyword evidence="3" id="KW-0732">Signal</keyword>
<dbReference type="InterPro" id="IPR011049">
    <property type="entry name" value="Serralysin-like_metalloprot_C"/>
</dbReference>
<name>A0A3M6TZ17_POCDA</name>
<dbReference type="Gene3D" id="2.150.10.10">
    <property type="entry name" value="Serralysin-like metalloprotease, C-terminal"/>
    <property type="match status" value="1"/>
</dbReference>
<keyword evidence="2" id="KW-1133">Transmembrane helix</keyword>
<feature type="chain" id="PRO_5018275997" evidence="3">
    <location>
        <begin position="18"/>
        <end position="311"/>
    </location>
</feature>
<dbReference type="EMBL" id="RCHS01002686">
    <property type="protein sequence ID" value="RMX46524.1"/>
    <property type="molecule type" value="Genomic_DNA"/>
</dbReference>
<dbReference type="STRING" id="46731.A0A3M6TZ17"/>
<keyword evidence="2" id="KW-0472">Membrane</keyword>
<reference evidence="4 5" key="1">
    <citation type="journal article" date="2018" name="Sci. Rep.">
        <title>Comparative analysis of the Pocillopora damicornis genome highlights role of immune system in coral evolution.</title>
        <authorList>
            <person name="Cunning R."/>
            <person name="Bay R.A."/>
            <person name="Gillette P."/>
            <person name="Baker A.C."/>
            <person name="Traylor-Knowles N."/>
        </authorList>
    </citation>
    <scope>NUCLEOTIDE SEQUENCE [LARGE SCALE GENOMIC DNA]</scope>
    <source>
        <strain evidence="4">RSMAS</strain>
        <tissue evidence="4">Whole animal</tissue>
    </source>
</reference>
<dbReference type="Proteomes" id="UP000275408">
    <property type="component" value="Unassembled WGS sequence"/>
</dbReference>
<comment type="caution">
    <text evidence="4">The sequence shown here is derived from an EMBL/GenBank/DDBJ whole genome shotgun (WGS) entry which is preliminary data.</text>
</comment>
<gene>
    <name evidence="4" type="ORF">pdam_00018712</name>
</gene>
<proteinExistence type="predicted"/>
<feature type="compositionally biased region" description="Low complexity" evidence="1">
    <location>
        <begin position="38"/>
        <end position="58"/>
    </location>
</feature>
<evidence type="ECO:0000256" key="2">
    <source>
        <dbReference type="SAM" id="Phobius"/>
    </source>
</evidence>
<dbReference type="SUPFAM" id="SSF101967">
    <property type="entry name" value="Adhesin YadA, collagen-binding domain"/>
    <property type="match status" value="1"/>
</dbReference>
<feature type="signal peptide" evidence="3">
    <location>
        <begin position="1"/>
        <end position="17"/>
    </location>
</feature>
<feature type="region of interest" description="Disordered" evidence="1">
    <location>
        <begin position="38"/>
        <end position="76"/>
    </location>
</feature>
<dbReference type="OrthoDB" id="9329393at2759"/>
<protein>
    <submittedName>
        <fullName evidence="4">Uncharacterized protein</fullName>
    </submittedName>
</protein>
<evidence type="ECO:0000313" key="4">
    <source>
        <dbReference type="EMBL" id="RMX46524.1"/>
    </source>
</evidence>
<keyword evidence="2" id="KW-0812">Transmembrane</keyword>